<keyword evidence="4" id="KW-0574">Periplasm</keyword>
<feature type="signal peptide" evidence="5">
    <location>
        <begin position="1"/>
        <end position="23"/>
    </location>
</feature>
<dbReference type="KEGG" id="mvd:AWU67_15370"/>
<accession>A0A0Y0NJR8</accession>
<dbReference type="AlphaFoldDB" id="A0A0Y0NJR8"/>
<organism evidence="6 7">
    <name type="scientific">Microterricola viridarii</name>
    <dbReference type="NCBI Taxonomy" id="412690"/>
    <lineage>
        <taxon>Bacteria</taxon>
        <taxon>Bacillati</taxon>
        <taxon>Actinomycetota</taxon>
        <taxon>Actinomycetes</taxon>
        <taxon>Micrococcales</taxon>
        <taxon>Microbacteriaceae</taxon>
        <taxon>Microterricola</taxon>
    </lineage>
</organism>
<evidence type="ECO:0000256" key="3">
    <source>
        <dbReference type="ARBA" id="ARBA00022729"/>
    </source>
</evidence>
<evidence type="ECO:0000256" key="5">
    <source>
        <dbReference type="SAM" id="SignalP"/>
    </source>
</evidence>
<evidence type="ECO:0000313" key="7">
    <source>
        <dbReference type="Proteomes" id="UP000058305"/>
    </source>
</evidence>
<evidence type="ECO:0000256" key="4">
    <source>
        <dbReference type="ARBA" id="ARBA00022764"/>
    </source>
</evidence>
<dbReference type="PRINTS" id="PR00909">
    <property type="entry name" value="SPERMDNBNDNG"/>
</dbReference>
<evidence type="ECO:0000313" key="6">
    <source>
        <dbReference type="EMBL" id="AMB60010.1"/>
    </source>
</evidence>
<reference evidence="7" key="2">
    <citation type="submission" date="2016-01" db="EMBL/GenBank/DDBJ databases">
        <title>First complete genome sequence of a species in the genus Microterricola, an extremophilic cold active enzyme producing strain ERGS5:02 isolated from Sikkim Himalaya.</title>
        <authorList>
            <person name="Kumar R."/>
            <person name="Singh D."/>
            <person name="Swarnkar M.K."/>
        </authorList>
    </citation>
    <scope>NUCLEOTIDE SEQUENCE [LARGE SCALE GENOMIC DNA]</scope>
    <source>
        <strain evidence="7">ERGS5:02</strain>
    </source>
</reference>
<feature type="chain" id="PRO_5039442175" evidence="5">
    <location>
        <begin position="24"/>
        <end position="364"/>
    </location>
</feature>
<dbReference type="GO" id="GO:0042597">
    <property type="term" value="C:periplasmic space"/>
    <property type="evidence" value="ECO:0007669"/>
    <property type="project" value="UniProtKB-SubCell"/>
</dbReference>
<dbReference type="Gene3D" id="3.40.190.10">
    <property type="entry name" value="Periplasmic binding protein-like II"/>
    <property type="match status" value="2"/>
</dbReference>
<evidence type="ECO:0000256" key="2">
    <source>
        <dbReference type="ARBA" id="ARBA00022448"/>
    </source>
</evidence>
<evidence type="ECO:0000256" key="1">
    <source>
        <dbReference type="ARBA" id="ARBA00004418"/>
    </source>
</evidence>
<dbReference type="GO" id="GO:0015846">
    <property type="term" value="P:polyamine transport"/>
    <property type="evidence" value="ECO:0007669"/>
    <property type="project" value="InterPro"/>
</dbReference>
<proteinExistence type="predicted"/>
<dbReference type="InterPro" id="IPR006059">
    <property type="entry name" value="SBP"/>
</dbReference>
<dbReference type="GO" id="GO:0019808">
    <property type="term" value="F:polyamine binding"/>
    <property type="evidence" value="ECO:0007669"/>
    <property type="project" value="InterPro"/>
</dbReference>
<comment type="subcellular location">
    <subcellularLocation>
        <location evidence="1">Periplasm</location>
    </subcellularLocation>
</comment>
<reference evidence="6 7" key="1">
    <citation type="journal article" date="2016" name="J. Biotechnol.">
        <title>First complete genome sequence of a species in the genus Microterricola, an extremophilic cold active enzyme producing bacterial strain ERGS5:02 isolated from Sikkim Himalaya.</title>
        <authorList>
            <person name="Himanshu"/>
            <person name="Swarnkar M.K."/>
            <person name="Singh D."/>
            <person name="Kumar R."/>
        </authorList>
    </citation>
    <scope>NUCLEOTIDE SEQUENCE [LARGE SCALE GENOMIC DNA]</scope>
    <source>
        <strain evidence="6 7">ERGS5:02</strain>
    </source>
</reference>
<keyword evidence="3 5" id="KW-0732">Signal</keyword>
<dbReference type="RefSeq" id="WP_067231062.1">
    <property type="nucleotide sequence ID" value="NZ_CP014145.1"/>
</dbReference>
<keyword evidence="7" id="KW-1185">Reference proteome</keyword>
<dbReference type="InterPro" id="IPR001188">
    <property type="entry name" value="Sperm_putr-bd"/>
</dbReference>
<keyword evidence="2" id="KW-0813">Transport</keyword>
<dbReference type="Proteomes" id="UP000058305">
    <property type="component" value="Chromosome"/>
</dbReference>
<sequence>MRHKALTLLAATALASLTLSSCASGGTDDVALDPNADLTKQSLVVSIWADYSPADLAETFEAATGIPITIVNHATNEDVMGKLTAGGDSGIDVAFVSGQYAQALHEAGLTANLDKSLIPNESNLYDEATKLAYDPGNEYSMPYAWGTTGLCYRSDLLSEEPTSWNDLLTPAPDATGKTTMLATERWMALPALKQLGMSVNTTNPDDLAAVKEQLLKTKPTLLAFDDTTFYTKLVSGEASLTQAWDGWCNYGIAEDPNIKFVVPTEGSDLWTDTMTVLKTSKNKEAAMAFINYILEADVQSWVAENILYKVPNEAAMKAVDPAILAAYPNLNMTPAELLKQEVIVDVGEFSPEFTKLATEVMAAG</sequence>
<gene>
    <name evidence="6" type="ORF">AWU67_15370</name>
</gene>
<dbReference type="CDD" id="cd13590">
    <property type="entry name" value="PBP2_PotD_PotF_like"/>
    <property type="match status" value="1"/>
</dbReference>
<protein>
    <submittedName>
        <fullName evidence="6">Spermidine/putrescine ABC transporter substrate-binding protein</fullName>
    </submittedName>
</protein>
<dbReference type="SUPFAM" id="SSF53850">
    <property type="entry name" value="Periplasmic binding protein-like II"/>
    <property type="match status" value="1"/>
</dbReference>
<dbReference type="PANTHER" id="PTHR30222">
    <property type="entry name" value="SPERMIDINE/PUTRESCINE-BINDING PERIPLASMIC PROTEIN"/>
    <property type="match status" value="1"/>
</dbReference>
<name>A0A0Y0NJR8_9MICO</name>
<dbReference type="PROSITE" id="PS51257">
    <property type="entry name" value="PROKAR_LIPOPROTEIN"/>
    <property type="match status" value="1"/>
</dbReference>
<dbReference type="Pfam" id="PF13416">
    <property type="entry name" value="SBP_bac_8"/>
    <property type="match status" value="1"/>
</dbReference>
<dbReference type="OrthoDB" id="9769319at2"/>
<dbReference type="EMBL" id="CP014145">
    <property type="protein sequence ID" value="AMB60010.1"/>
    <property type="molecule type" value="Genomic_DNA"/>
</dbReference>
<dbReference type="PANTHER" id="PTHR30222:SF17">
    <property type="entry name" value="SPERMIDINE_PUTRESCINE-BINDING PERIPLASMIC PROTEIN"/>
    <property type="match status" value="1"/>
</dbReference>